<feature type="region of interest" description="Disordered" evidence="1">
    <location>
        <begin position="103"/>
        <end position="122"/>
    </location>
</feature>
<evidence type="ECO:0000256" key="1">
    <source>
        <dbReference type="SAM" id="MobiDB-lite"/>
    </source>
</evidence>
<evidence type="ECO:0000313" key="2">
    <source>
        <dbReference type="EMBL" id="MDC1754309.1"/>
    </source>
</evidence>
<proteinExistence type="predicted"/>
<feature type="region of interest" description="Disordered" evidence="1">
    <location>
        <begin position="47"/>
        <end position="70"/>
    </location>
</feature>
<comment type="caution">
    <text evidence="2">The sequence shown here is derived from an EMBL/GenBank/DDBJ whole genome shotgun (WGS) entry which is preliminary data.</text>
</comment>
<protein>
    <recommendedName>
        <fullName evidence="4">Conjugate transposon protein</fullName>
    </recommendedName>
</protein>
<dbReference type="EMBL" id="JAQNQY010000026">
    <property type="protein sequence ID" value="MDC1754309.1"/>
    <property type="molecule type" value="Genomic_DNA"/>
</dbReference>
<accession>A0AAW6G6U4</accession>
<reference evidence="2" key="1">
    <citation type="submission" date="2022-10" db="EMBL/GenBank/DDBJ databases">
        <title>Human gut microbiome strain richness.</title>
        <authorList>
            <person name="Chen-Liaw A."/>
        </authorList>
    </citation>
    <scope>NUCLEOTIDE SEQUENCE</scope>
    <source>
        <strain evidence="2">A1_m1001262Bd0_191120</strain>
    </source>
</reference>
<dbReference type="Proteomes" id="UP001218502">
    <property type="component" value="Unassembled WGS sequence"/>
</dbReference>
<sequence length="233" mass="26937">MTGWLRHIKTGYNRDMEYAFILLFLYASYLSIEKYVHTGSVLKWRGGQRPASGLPVEEEPTEPREETSEEAVIGRSRYRLWQSPPVDEEYAISEKRTDTVMKEKKASVSEFPNPFGRPEDGEVPERYEITGYVERPDPHRARGVTFDDMDLLSRFMTTDRLSEPEQSHARQTLERLEGTNVERLLQAGILGSDETLKRYIGLYVDSGREPPLLAGKDRESIIKDFDIMDFIPR</sequence>
<evidence type="ECO:0008006" key="4">
    <source>
        <dbReference type="Google" id="ProtNLM"/>
    </source>
</evidence>
<evidence type="ECO:0000313" key="3">
    <source>
        <dbReference type="Proteomes" id="UP001218502"/>
    </source>
</evidence>
<name>A0AAW6G6U4_BACUN</name>
<organism evidence="2 3">
    <name type="scientific">Bacteroides uniformis</name>
    <dbReference type="NCBI Taxonomy" id="820"/>
    <lineage>
        <taxon>Bacteria</taxon>
        <taxon>Pseudomonadati</taxon>
        <taxon>Bacteroidota</taxon>
        <taxon>Bacteroidia</taxon>
        <taxon>Bacteroidales</taxon>
        <taxon>Bacteroidaceae</taxon>
        <taxon>Bacteroides</taxon>
    </lineage>
</organism>
<dbReference type="AlphaFoldDB" id="A0AAW6G6U4"/>
<gene>
    <name evidence="2" type="ORF">POY80_17880</name>
</gene>